<evidence type="ECO:0000256" key="1">
    <source>
        <dbReference type="ARBA" id="ARBA00005361"/>
    </source>
</evidence>
<protein>
    <submittedName>
        <fullName evidence="2">TC1D1-like protein</fullName>
    </submittedName>
</protein>
<comment type="similarity">
    <text evidence="1">Belongs to the dynein light chain Tctex-type family.</text>
</comment>
<accession>A0ABY7FR53</accession>
<dbReference type="CDD" id="cd21451">
    <property type="entry name" value="DLC-like_TCTEX1D"/>
    <property type="match status" value="1"/>
</dbReference>
<proteinExistence type="inferred from homology"/>
<sequence length="225" mass="26114">MHLEGILTSQAAENLTLYQIKKIIKVTKQTIFQMPPKRLTKENVENLSEKMARKSIDIGHMPQTTQPQMRRLSKWDQRIVPGVQDRRFSTASRTSISGLSHSTKPAIPVRYENTFKTDPDTKFVSHRAKSVMYETMKDWLDGMEYSANVRNLTTSLTEEIKKKVKALGFQRYKYVVTVTICQEAEQSMQMVSRCMWNKDTDTFAEVVYHSKDMHAIATLYALYFE</sequence>
<evidence type="ECO:0000313" key="3">
    <source>
        <dbReference type="Proteomes" id="UP001164746"/>
    </source>
</evidence>
<evidence type="ECO:0000313" key="2">
    <source>
        <dbReference type="EMBL" id="WAR23228.1"/>
    </source>
</evidence>
<dbReference type="PANTHER" id="PTHR21255:SF7">
    <property type="entry name" value="DYNEIN LIGHT CHAIN TCTEX-TYPE PROTEIN 2B"/>
    <property type="match status" value="1"/>
</dbReference>
<dbReference type="InterPro" id="IPR005334">
    <property type="entry name" value="Tctex-1-like"/>
</dbReference>
<dbReference type="Proteomes" id="UP001164746">
    <property type="component" value="Chromosome 13"/>
</dbReference>
<organism evidence="2 3">
    <name type="scientific">Mya arenaria</name>
    <name type="common">Soft-shell clam</name>
    <dbReference type="NCBI Taxonomy" id="6604"/>
    <lineage>
        <taxon>Eukaryota</taxon>
        <taxon>Metazoa</taxon>
        <taxon>Spiralia</taxon>
        <taxon>Lophotrochozoa</taxon>
        <taxon>Mollusca</taxon>
        <taxon>Bivalvia</taxon>
        <taxon>Autobranchia</taxon>
        <taxon>Heteroconchia</taxon>
        <taxon>Euheterodonta</taxon>
        <taxon>Imparidentia</taxon>
        <taxon>Neoheterodontei</taxon>
        <taxon>Myida</taxon>
        <taxon>Myoidea</taxon>
        <taxon>Myidae</taxon>
        <taxon>Mya</taxon>
    </lineage>
</organism>
<reference evidence="2" key="1">
    <citation type="submission" date="2022-11" db="EMBL/GenBank/DDBJ databases">
        <title>Centuries of genome instability and evolution in soft-shell clam transmissible cancer (bioRxiv).</title>
        <authorList>
            <person name="Hart S.F.M."/>
            <person name="Yonemitsu M.A."/>
            <person name="Giersch R.M."/>
            <person name="Beal B.F."/>
            <person name="Arriagada G."/>
            <person name="Davis B.W."/>
            <person name="Ostrander E.A."/>
            <person name="Goff S.P."/>
            <person name="Metzger M.J."/>
        </authorList>
    </citation>
    <scope>NUCLEOTIDE SEQUENCE</scope>
    <source>
        <strain evidence="2">MELC-2E11</strain>
        <tissue evidence="2">Siphon/mantle</tissue>
    </source>
</reference>
<dbReference type="Pfam" id="PF03645">
    <property type="entry name" value="Tctex-1"/>
    <property type="match status" value="1"/>
</dbReference>
<gene>
    <name evidence="2" type="ORF">MAR_036897</name>
</gene>
<dbReference type="InterPro" id="IPR038586">
    <property type="entry name" value="Tctex-1-like_sf"/>
</dbReference>
<dbReference type="Gene3D" id="3.30.1140.40">
    <property type="entry name" value="Tctex-1"/>
    <property type="match status" value="1"/>
</dbReference>
<dbReference type="EMBL" id="CP111024">
    <property type="protein sequence ID" value="WAR23228.1"/>
    <property type="molecule type" value="Genomic_DNA"/>
</dbReference>
<keyword evidence="3" id="KW-1185">Reference proteome</keyword>
<dbReference type="PANTHER" id="PTHR21255">
    <property type="entry name" value="T-COMPLEX-ASSOCIATED-TESTIS-EXPRESSED 1/ DYNEIN LIGHT CHAIN"/>
    <property type="match status" value="1"/>
</dbReference>
<name>A0ABY7FR53_MYAAR</name>